<dbReference type="GO" id="GO:0005829">
    <property type="term" value="C:cytosol"/>
    <property type="evidence" value="ECO:0007669"/>
    <property type="project" value="TreeGrafter"/>
</dbReference>
<evidence type="ECO:0000313" key="14">
    <source>
        <dbReference type="EMBL" id="CRK31716.1"/>
    </source>
</evidence>
<dbReference type="SUPFAM" id="SSF75005">
    <property type="entry name" value="Arabinanase/levansucrase/invertase"/>
    <property type="match status" value="1"/>
</dbReference>
<dbReference type="InterPro" id="IPR017459">
    <property type="entry name" value="Glycosyl_Trfase_fam3_N_dom"/>
</dbReference>
<proteinExistence type="inferred from homology"/>
<comment type="similarity">
    <text evidence="2">Belongs to the RRP1 family.</text>
</comment>
<feature type="region of interest" description="Disordered" evidence="12">
    <location>
        <begin position="821"/>
        <end position="843"/>
    </location>
</feature>
<dbReference type="InterPro" id="IPR017438">
    <property type="entry name" value="ATP-NAD_kinase_N"/>
</dbReference>
<evidence type="ECO:0000256" key="6">
    <source>
        <dbReference type="ARBA" id="ARBA00022801"/>
    </source>
</evidence>
<dbReference type="Pfam" id="PF05997">
    <property type="entry name" value="Nop52"/>
    <property type="match status" value="2"/>
</dbReference>
<dbReference type="Gene3D" id="2.115.10.20">
    <property type="entry name" value="Glycosyl hydrolase domain, family 43"/>
    <property type="match status" value="1"/>
</dbReference>
<dbReference type="InterPro" id="IPR016064">
    <property type="entry name" value="NAD/diacylglycerol_kinase_sf"/>
</dbReference>
<reference evidence="14 15" key="1">
    <citation type="submission" date="2015-05" db="EMBL/GenBank/DDBJ databases">
        <authorList>
            <person name="Wang D.B."/>
            <person name="Wang M."/>
        </authorList>
    </citation>
    <scope>NUCLEOTIDE SEQUENCE [LARGE SCALE GENOMIC DNA]</scope>
    <source>
        <strain evidence="14">VL1</strain>
    </source>
</reference>
<evidence type="ECO:0000256" key="8">
    <source>
        <dbReference type="ARBA" id="ARBA00023295"/>
    </source>
</evidence>
<dbReference type="GO" id="GO:0030688">
    <property type="term" value="C:preribosome, small subunit precursor"/>
    <property type="evidence" value="ECO:0007669"/>
    <property type="project" value="InterPro"/>
</dbReference>
<evidence type="ECO:0000259" key="13">
    <source>
        <dbReference type="PROSITE" id="PS50146"/>
    </source>
</evidence>
<evidence type="ECO:0000256" key="10">
    <source>
        <dbReference type="PIRSR" id="PIRSR606710-2"/>
    </source>
</evidence>
<keyword evidence="8" id="KW-0326">Glycosidase</keyword>
<feature type="compositionally biased region" description="Low complexity" evidence="12">
    <location>
        <begin position="727"/>
        <end position="741"/>
    </location>
</feature>
<keyword evidence="6" id="KW-0378">Hydrolase</keyword>
<dbReference type="PANTHER" id="PTHR43285">
    <property type="entry name" value="ANTHRANILATE PHOSPHORIBOSYLTRANSFERASE"/>
    <property type="match status" value="1"/>
</dbReference>
<feature type="compositionally biased region" description="Basic and acidic residues" evidence="12">
    <location>
        <begin position="1832"/>
        <end position="1847"/>
    </location>
</feature>
<feature type="site" description="Important for catalytic activity, responsible for pKa modulation of the active site Glu and correct orientation of both the proton donor and substrate" evidence="10">
    <location>
        <position position="154"/>
    </location>
</feature>
<evidence type="ECO:0000256" key="4">
    <source>
        <dbReference type="ARBA" id="ARBA00022676"/>
    </source>
</evidence>
<dbReference type="Pfam" id="PF02885">
    <property type="entry name" value="Glycos_trans_3N"/>
    <property type="match status" value="1"/>
</dbReference>
<evidence type="ECO:0000256" key="9">
    <source>
        <dbReference type="PIRSR" id="PIRSR606710-1"/>
    </source>
</evidence>
<dbReference type="PROSITE" id="PS50146">
    <property type="entry name" value="DAGK"/>
    <property type="match status" value="1"/>
</dbReference>
<feature type="compositionally biased region" description="Low complexity" evidence="12">
    <location>
        <begin position="1346"/>
        <end position="1362"/>
    </location>
</feature>
<feature type="compositionally biased region" description="Basic and acidic residues" evidence="12">
    <location>
        <begin position="570"/>
        <end position="582"/>
    </location>
</feature>
<comment type="similarity">
    <text evidence="3">Belongs to the glycosyl hydrolase 43 family.</text>
</comment>
<dbReference type="InterPro" id="IPR005940">
    <property type="entry name" value="Anthranilate_Pribosyl_Tfrase"/>
</dbReference>
<dbReference type="Gene3D" id="2.60.120.200">
    <property type="match status" value="1"/>
</dbReference>
<dbReference type="SMART" id="SM00046">
    <property type="entry name" value="DAGKc"/>
    <property type="match status" value="1"/>
</dbReference>
<feature type="region of interest" description="Disordered" evidence="12">
    <location>
        <begin position="1832"/>
        <end position="1870"/>
    </location>
</feature>
<evidence type="ECO:0000256" key="12">
    <source>
        <dbReference type="SAM" id="MobiDB-lite"/>
    </source>
</evidence>
<feature type="compositionally biased region" description="Basic residues" evidence="12">
    <location>
        <begin position="691"/>
        <end position="704"/>
    </location>
</feature>
<feature type="compositionally biased region" description="Low complexity" evidence="12">
    <location>
        <begin position="536"/>
        <end position="546"/>
    </location>
</feature>
<dbReference type="InterPro" id="IPR035902">
    <property type="entry name" value="Nuc_phospho_transferase"/>
</dbReference>
<dbReference type="SUPFAM" id="SSF111331">
    <property type="entry name" value="NAD kinase/diacylglycerol kinase-like"/>
    <property type="match status" value="1"/>
</dbReference>
<feature type="compositionally biased region" description="Low complexity" evidence="12">
    <location>
        <begin position="1144"/>
        <end position="1159"/>
    </location>
</feature>
<dbReference type="FunFam" id="3.40.1030.10:FF:000010">
    <property type="entry name" value="Anthranilate phosphoribosyltransferase"/>
    <property type="match status" value="1"/>
</dbReference>
<dbReference type="InterPro" id="IPR001206">
    <property type="entry name" value="Diacylglycerol_kinase_cat_dom"/>
</dbReference>
<evidence type="ECO:0000256" key="3">
    <source>
        <dbReference type="ARBA" id="ARBA00009865"/>
    </source>
</evidence>
<evidence type="ECO:0000256" key="11">
    <source>
        <dbReference type="SAM" id="Coils"/>
    </source>
</evidence>
<dbReference type="GO" id="GO:0000162">
    <property type="term" value="P:L-tryptophan biosynthetic process"/>
    <property type="evidence" value="ECO:0007669"/>
    <property type="project" value="InterPro"/>
</dbReference>
<protein>
    <recommendedName>
        <fullName evidence="13">DAGKc domain-containing protein</fullName>
    </recommendedName>
</protein>
<feature type="compositionally biased region" description="Low complexity" evidence="12">
    <location>
        <begin position="674"/>
        <end position="690"/>
    </location>
</feature>
<dbReference type="InterPro" id="IPR055916">
    <property type="entry name" value="DUF7493"/>
</dbReference>
<feature type="compositionally biased region" description="Polar residues" evidence="12">
    <location>
        <begin position="1160"/>
        <end position="1171"/>
    </location>
</feature>
<dbReference type="PANTHER" id="PTHR43285:SF2">
    <property type="entry name" value="ANTHRANILATE PHOSPHORIBOSYLTRANSFERASE"/>
    <property type="match status" value="1"/>
</dbReference>
<feature type="region of interest" description="Disordered" evidence="12">
    <location>
        <begin position="509"/>
        <end position="749"/>
    </location>
</feature>
<feature type="compositionally biased region" description="Acidic residues" evidence="12">
    <location>
        <begin position="1848"/>
        <end position="1870"/>
    </location>
</feature>
<dbReference type="Gene3D" id="3.40.1030.10">
    <property type="entry name" value="Nucleoside phosphorylase/phosphoribosyltransferase catalytic domain"/>
    <property type="match status" value="1"/>
</dbReference>
<dbReference type="SUPFAM" id="SSF49899">
    <property type="entry name" value="Concanavalin A-like lectins/glucanases"/>
    <property type="match status" value="1"/>
</dbReference>
<evidence type="ECO:0000256" key="2">
    <source>
        <dbReference type="ARBA" id="ARBA00006374"/>
    </source>
</evidence>
<dbReference type="Pfam" id="PF04616">
    <property type="entry name" value="Glyco_hydro_43"/>
    <property type="match status" value="1"/>
</dbReference>
<feature type="region of interest" description="Disordered" evidence="12">
    <location>
        <begin position="2661"/>
        <end position="2680"/>
    </location>
</feature>
<sequence length="2714" mass="296713">MIGRRLLSAANSFRARPLRITRLGKKTASMHNTGERRWNPDPAILRVDDTYYIAVSSFTYFPGVPIYRSRDLANWELVSHALQKPQQLQLNGISSGNGVWAPGFSHIDGRFYITSMTRWGDDPDNRTWPRIWWTSSEDLETWTDLVWAEPYGIDPELFRDPDSGKTYLLLMGPNNNYDRVWGITQCEVDLRSGKCTGPYFNTWNGTLPHDAKSRPEGPKMFKREGWYYLLLAEGGTSTGHRATIGRSKSPEGPWEAAPNNPLIYNGADQALTIQSTGHATFTETPGGAWFASLLARRNVKGASPLGREAFLVNVTWADGWPTLNGGRYLVPSQFTEGDVVRKPWVDNFEGAKLDLSWYQVRTPYAENYRLLGDAGNSTSGKMTGGLVLNPNVFTLSDRDVPAAIFHKQTSLNMTFSATLLPTAGVLGPRQQVGISAYLSDVKSHSRHPLSDQRQVFESSLLSSGLTTWLQSVIACGPGREQIRECSSNLKRRMSQPNRLDNELLTTPSELSFNSATPSMAAGSDASSVRRRRARFTARPFKFRPPTIRFRSRRPSQNLNNSPYMSPGPYHSDDNHIESEPEFRWSSSNLSISTDATSIPSDDATTKSTPGRQLVRARSVPGRGTVGLRQRSQQNRQPGRVGLTLPDGRGRTYHISVAPGPLQDSPTPARAKIEAPPVQAPVSQAPAPQAKGKGKGKGGRNKRKGGGAQARQVEALKESAKTSQDTPSSVVSNEEASAARSRSTSRHKGEEILLKQVEELKGEVKSLQDGQSSTARDLENALDKISVISAEKKDVERRLAEASAPSSVVRGFEHQYQMVDDAQSSLTTHSKHSRSPSKGLQEVQGLQQDKADLEAKVSELEKDLTLYKDFKVCLEAKCDELQDEIKQQEERFKTDSEKLRSDVEDVEDLRKTQDTAHIARIVSLELLKESLQAKAQALEAEIARKDFEYGEFTTERDQLSKYKDAWVEEKKDLESRVEVLESEKSKLEEQTKALEETIKGLETERDSIQAHVVELEKTNGELQSKVGGLEDDKSTIVSKSEKLKTKVDRLKGENGNLRTQVSSLLKDQDDHTSQVLTLSAERDGLKEENITLKAMSEAGSVLGSVVGSRVGRWVASEMGSQAPSEVGSVASKATGKAPSEVGSTVSKASKASSAVSKKSSNSGTKAPSQVGSLVSVKEEADAEDDAATTVSDATVKPDEKTSEVGATPASGDSSAPDIIEVTESEAGEPATEPEAAVKEAPSAESTADPEQAALLATLQTQKTELETRNATLQEEASKVETLTTERDDLASRLATAELDAAQLPTLREENGGLATQLAETNAALESAMAAHAAANGEVDGLKAEVTSLRSRLSSPSRRSGSTRSSRKDGDKAKQLVVVRDPNDRGQMSGLSFLKSQVMMQNNLQPSLSIPRLLSDISKPNQTNISQIRAAREKDLETLSQITKAILLVVQKADIIAATNSLHSEATLATAQDMFWVKPFKMATSEQDMPFIRNLASSDRRIRTKALASLQTYLTAQRKLDHLTALKLWKGLFFAMWMCDKPVPQQNLANDMADLYASLPGAKPTDASKPFEANANCSQPKLSSLRLPTKKFRGDQVNIQALQDGDFRAGYALHKEPGVKCPPDRRIRTKALASLQTYLTAQRKLDHLTALKLWKGLFFAMWMCDKPVPQQNLANDMADLYASLPGAKPTDASKPDSNDNVTIWFTAAYEVLAPQWTEIDVLRMEKFLRLVRRMFAAQLRWVGDKQWATERQDKTIALLKQWHFESEGDVGRVPPGLRLHALDIWVDEMERVGLFEGEGEEAETKLAFAHRLRAELIEPLTSCPIKSVRTSARAELEDERLPWNEGKMDEDADGAEAVGEEGGDDDDDEWDGSPDTTIALYNVLWAERDGTNLHITHAQPTSKHKFRPVTATVDISANSTEAVDQLVEALLFRAYGQAKRQKRAKVLVNPHAGPGGAVNKWHHDVEPLFKVARMTIDMQKTVRSGEAIAIARDLDIAQFDTIVACSGDGLPHEIINGLGVRADSRHALEKIAVCQIPCGSGNALSCSTFGTYQAGEAALALIKGVDTVIDLTSITTGEERKLSFLSQVVGIIAEADLGTEHMRWMGNHRFTVGVAQRIFKKKAYPCDVAVKIELDDKETIRTHYREKLNAAPVTMTKADGAGLPPLKYGTINDALPEDGWVSVKYDNMGNFYAGNMPLVAPESNFFPASLPNDGLLDLVTIDSDISILKQIGILTAVGDDSTAFFASADVNYRKVTAYRFTPRNQKDGYISIDGEKFPFAPFQAEIHPGLGKTYSKTGRQKTMSLPKSGDHPPAALPPIDIKPLLKRLWPVPLNGPQVTADEIAEAISHFFTARVSQAQAASLLISLHFTNLDRRADVMAKSAYVMRQAAAAVDLPSLDRVVKAKGLAEGGYGGGLCDIVGTGGDAYNTFNISTTASILASALLAVSKHGNKASTSKSGSADLVAHMQPRAPVITDVSPATLEKVYAATNYAFLFAPVFHPGMRFVAPIRKELPWRTIFNLLGPLANPVEDALEARVIGVARKELGPVFAEALTIAGSRKAMIICGDEELDEVSCAGPTLIWRLREGPDGVVRTDHFTVEPADFGLPTHQLDEVSPGKEPAENAEILRRILSGEVADDDPIMEFVLLNTAALFVVSGICEADSSSMGPGDDGNVITERGPGGERWKEGVRRARWAVKSGAAWKQWSAFVDVTNGFA</sequence>
<dbReference type="GO" id="GO:0004553">
    <property type="term" value="F:hydrolase activity, hydrolyzing O-glycosyl compounds"/>
    <property type="evidence" value="ECO:0007669"/>
    <property type="project" value="InterPro"/>
</dbReference>
<keyword evidence="5" id="KW-0808">Transferase</keyword>
<evidence type="ECO:0000256" key="7">
    <source>
        <dbReference type="ARBA" id="ARBA00023242"/>
    </source>
</evidence>
<name>A0A0G4MC31_VERLO</name>
<dbReference type="GO" id="GO:0004048">
    <property type="term" value="F:anthranilate phosphoribosyltransferase activity"/>
    <property type="evidence" value="ECO:0007669"/>
    <property type="project" value="InterPro"/>
</dbReference>
<dbReference type="GO" id="GO:0005634">
    <property type="term" value="C:nucleus"/>
    <property type="evidence" value="ECO:0007669"/>
    <property type="project" value="UniProtKB-SubCell"/>
</dbReference>
<comment type="subcellular location">
    <subcellularLocation>
        <location evidence="1">Nucleus</location>
    </subcellularLocation>
</comment>
<dbReference type="Pfam" id="PF24321">
    <property type="entry name" value="DUF7493"/>
    <property type="match status" value="1"/>
</dbReference>
<dbReference type="GO" id="GO:0016301">
    <property type="term" value="F:kinase activity"/>
    <property type="evidence" value="ECO:0007669"/>
    <property type="project" value="InterPro"/>
</dbReference>
<dbReference type="CDD" id="cd18617">
    <property type="entry name" value="GH43_XynB-like"/>
    <property type="match status" value="1"/>
</dbReference>
<dbReference type="EMBL" id="CVQH01021862">
    <property type="protein sequence ID" value="CRK31716.1"/>
    <property type="molecule type" value="Genomic_DNA"/>
</dbReference>
<accession>A0A0G4MC31</accession>
<dbReference type="NCBIfam" id="TIGR01245">
    <property type="entry name" value="trpD"/>
    <property type="match status" value="1"/>
</dbReference>
<keyword evidence="15" id="KW-1185">Reference proteome</keyword>
<dbReference type="Pfam" id="PF00781">
    <property type="entry name" value="DAGK_cat"/>
    <property type="match status" value="1"/>
</dbReference>
<feature type="domain" description="DAGKc" evidence="13">
    <location>
        <begin position="1937"/>
        <end position="2076"/>
    </location>
</feature>
<feature type="active site" description="Proton donor" evidence="9">
    <location>
        <position position="216"/>
    </location>
</feature>
<feature type="compositionally biased region" description="Polar residues" evidence="12">
    <location>
        <begin position="554"/>
        <end position="563"/>
    </location>
</feature>
<feature type="active site" description="Proton acceptor" evidence="9">
    <location>
        <position position="41"/>
    </location>
</feature>
<evidence type="ECO:0000313" key="15">
    <source>
        <dbReference type="Proteomes" id="UP000044602"/>
    </source>
</evidence>
<dbReference type="STRING" id="100787.A0A0G4MC31"/>
<feature type="compositionally biased region" description="Polar residues" evidence="12">
    <location>
        <begin position="584"/>
        <end position="599"/>
    </location>
</feature>
<dbReference type="Gene3D" id="1.10.287.1490">
    <property type="match status" value="1"/>
</dbReference>
<dbReference type="Gene3D" id="3.40.50.10330">
    <property type="entry name" value="Probable inorganic polyphosphate/atp-NAD kinase, domain 1"/>
    <property type="match status" value="1"/>
</dbReference>
<keyword evidence="7" id="KW-0539">Nucleus</keyword>
<gene>
    <name evidence="14" type="ORF">BN1708_005518</name>
</gene>
<dbReference type="Proteomes" id="UP000044602">
    <property type="component" value="Unassembled WGS sequence"/>
</dbReference>
<feature type="region of interest" description="Disordered" evidence="12">
    <location>
        <begin position="1117"/>
        <end position="1247"/>
    </location>
</feature>
<dbReference type="InterPro" id="IPR023296">
    <property type="entry name" value="Glyco_hydro_beta-prop_sf"/>
</dbReference>
<dbReference type="InterPro" id="IPR013320">
    <property type="entry name" value="ConA-like_dom_sf"/>
</dbReference>
<dbReference type="GO" id="GO:0006364">
    <property type="term" value="P:rRNA processing"/>
    <property type="evidence" value="ECO:0007669"/>
    <property type="project" value="InterPro"/>
</dbReference>
<feature type="region of interest" description="Disordered" evidence="12">
    <location>
        <begin position="1346"/>
        <end position="1373"/>
    </location>
</feature>
<organism evidence="14 15">
    <name type="scientific">Verticillium longisporum</name>
    <name type="common">Verticillium dahliae var. longisporum</name>
    <dbReference type="NCBI Taxonomy" id="100787"/>
    <lineage>
        <taxon>Eukaryota</taxon>
        <taxon>Fungi</taxon>
        <taxon>Dikarya</taxon>
        <taxon>Ascomycota</taxon>
        <taxon>Pezizomycotina</taxon>
        <taxon>Sordariomycetes</taxon>
        <taxon>Hypocreomycetidae</taxon>
        <taxon>Glomerellales</taxon>
        <taxon>Plectosphaerellaceae</taxon>
        <taxon>Verticillium</taxon>
    </lineage>
</organism>
<feature type="coiled-coil region" evidence="11">
    <location>
        <begin position="749"/>
        <end position="797"/>
    </location>
</feature>
<dbReference type="InterPro" id="IPR006710">
    <property type="entry name" value="Glyco_hydro_43"/>
</dbReference>
<dbReference type="InterPro" id="IPR010301">
    <property type="entry name" value="RRP1"/>
</dbReference>
<dbReference type="Gene3D" id="2.60.200.40">
    <property type="match status" value="1"/>
</dbReference>
<dbReference type="GO" id="GO:0005975">
    <property type="term" value="P:carbohydrate metabolic process"/>
    <property type="evidence" value="ECO:0007669"/>
    <property type="project" value="InterPro"/>
</dbReference>
<evidence type="ECO:0000256" key="1">
    <source>
        <dbReference type="ARBA" id="ARBA00004123"/>
    </source>
</evidence>
<keyword evidence="4" id="KW-0328">Glycosyltransferase</keyword>
<keyword evidence="11" id="KW-0175">Coiled coil</keyword>
<feature type="coiled-coil region" evidence="11">
    <location>
        <begin position="1254"/>
        <end position="1298"/>
    </location>
</feature>
<dbReference type="Pfam" id="PF00591">
    <property type="entry name" value="Glycos_transf_3"/>
    <property type="match status" value="1"/>
</dbReference>
<dbReference type="InterPro" id="IPR000312">
    <property type="entry name" value="Glycosyl_Trfase_fam3"/>
</dbReference>
<dbReference type="SUPFAM" id="SSF52418">
    <property type="entry name" value="Nucleoside phosphorylase/phosphoribosyltransferase catalytic domain"/>
    <property type="match status" value="1"/>
</dbReference>
<evidence type="ECO:0000256" key="5">
    <source>
        <dbReference type="ARBA" id="ARBA00022679"/>
    </source>
</evidence>